<evidence type="ECO:0000256" key="1">
    <source>
        <dbReference type="ARBA" id="ARBA00022649"/>
    </source>
</evidence>
<keyword evidence="6" id="KW-0346">Stress response</keyword>
<reference evidence="7" key="1">
    <citation type="journal article" date="2021" name="Proc. Natl. Acad. Sci. U.S.A.">
        <title>A Catalog of Tens of Thousands of Viruses from Human Metagenomes Reveals Hidden Associations with Chronic Diseases.</title>
        <authorList>
            <person name="Tisza M.J."/>
            <person name="Buck C.B."/>
        </authorList>
    </citation>
    <scope>NUCLEOTIDE SEQUENCE</scope>
    <source>
        <strain evidence="7">CtLnP14</strain>
    </source>
</reference>
<dbReference type="Pfam" id="PF07927">
    <property type="entry name" value="HicA_toxin"/>
    <property type="match status" value="1"/>
</dbReference>
<dbReference type="GO" id="GO:0004519">
    <property type="term" value="F:endonuclease activity"/>
    <property type="evidence" value="ECO:0007669"/>
    <property type="project" value="UniProtKB-KW"/>
</dbReference>
<keyword evidence="2" id="KW-0540">Nuclease</keyword>
<keyword evidence="5" id="KW-0694">RNA-binding</keyword>
<dbReference type="GO" id="GO:0003729">
    <property type="term" value="F:mRNA binding"/>
    <property type="evidence" value="ECO:0007669"/>
    <property type="project" value="InterPro"/>
</dbReference>
<dbReference type="InterPro" id="IPR012933">
    <property type="entry name" value="HicA_mRNA_interferase"/>
</dbReference>
<evidence type="ECO:0008006" key="8">
    <source>
        <dbReference type="Google" id="ProtNLM"/>
    </source>
</evidence>
<dbReference type="SUPFAM" id="SSF54786">
    <property type="entry name" value="YcfA/nrd intein domain"/>
    <property type="match status" value="1"/>
</dbReference>
<dbReference type="InterPro" id="IPR038570">
    <property type="entry name" value="HicA_sf"/>
</dbReference>
<evidence type="ECO:0000256" key="6">
    <source>
        <dbReference type="ARBA" id="ARBA00023016"/>
    </source>
</evidence>
<accession>A0A8S5S803</accession>
<evidence type="ECO:0000256" key="3">
    <source>
        <dbReference type="ARBA" id="ARBA00022759"/>
    </source>
</evidence>
<keyword evidence="1" id="KW-1277">Toxin-antitoxin system</keyword>
<dbReference type="Gene3D" id="3.30.920.30">
    <property type="entry name" value="Hypothetical protein"/>
    <property type="match status" value="1"/>
</dbReference>
<keyword evidence="4" id="KW-0378">Hydrolase</keyword>
<evidence type="ECO:0000313" key="7">
    <source>
        <dbReference type="EMBL" id="DAF47046.1"/>
    </source>
</evidence>
<name>A0A8S5S803_9CAUD</name>
<dbReference type="EMBL" id="BK032550">
    <property type="protein sequence ID" value="DAF47046.1"/>
    <property type="molecule type" value="Genomic_DNA"/>
</dbReference>
<organism evidence="7">
    <name type="scientific">Siphoviridae sp. ctLnP14</name>
    <dbReference type="NCBI Taxonomy" id="2827851"/>
    <lineage>
        <taxon>Viruses</taxon>
        <taxon>Duplodnaviria</taxon>
        <taxon>Heunggongvirae</taxon>
        <taxon>Uroviricota</taxon>
        <taxon>Caudoviricetes</taxon>
    </lineage>
</organism>
<proteinExistence type="predicted"/>
<evidence type="ECO:0000256" key="4">
    <source>
        <dbReference type="ARBA" id="ARBA00022801"/>
    </source>
</evidence>
<evidence type="ECO:0000256" key="5">
    <source>
        <dbReference type="ARBA" id="ARBA00022884"/>
    </source>
</evidence>
<sequence>MKSYSSREVLKILKKDGWYEILCSGSHHQFKHPTKKGKVTVKHPDKDIPRATLDSIERQSGLRFR</sequence>
<protein>
    <recommendedName>
        <fullName evidence="8">YcfA-like protein</fullName>
    </recommendedName>
</protein>
<keyword evidence="3" id="KW-0255">Endonuclease</keyword>
<dbReference type="GO" id="GO:0016787">
    <property type="term" value="F:hydrolase activity"/>
    <property type="evidence" value="ECO:0007669"/>
    <property type="project" value="UniProtKB-KW"/>
</dbReference>
<evidence type="ECO:0000256" key="2">
    <source>
        <dbReference type="ARBA" id="ARBA00022722"/>
    </source>
</evidence>